<dbReference type="Gene3D" id="1.20.1740.10">
    <property type="entry name" value="Amino acid/polyamine transporter I"/>
    <property type="match status" value="1"/>
</dbReference>
<feature type="transmembrane region" description="Helical" evidence="5">
    <location>
        <begin position="362"/>
        <end position="382"/>
    </location>
</feature>
<dbReference type="EMBL" id="CAKXYY010000001">
    <property type="protein sequence ID" value="CAH2350485.1"/>
    <property type="molecule type" value="Genomic_DNA"/>
</dbReference>
<feature type="transmembrane region" description="Helical" evidence="5">
    <location>
        <begin position="110"/>
        <end position="132"/>
    </location>
</feature>
<feature type="transmembrane region" description="Helical" evidence="5">
    <location>
        <begin position="67"/>
        <end position="89"/>
    </location>
</feature>
<comment type="subcellular location">
    <subcellularLocation>
        <location evidence="1">Membrane</location>
        <topology evidence="1">Multi-pass membrane protein</topology>
    </subcellularLocation>
</comment>
<dbReference type="Pfam" id="PF13520">
    <property type="entry name" value="AA_permease_2"/>
    <property type="match status" value="1"/>
</dbReference>
<reference evidence="6" key="1">
    <citation type="submission" date="2022-03" db="EMBL/GenBank/DDBJ databases">
        <authorList>
            <person name="Legras J.-L."/>
            <person name="Devillers H."/>
            <person name="Grondin C."/>
        </authorList>
    </citation>
    <scope>NUCLEOTIDE SEQUENCE</scope>
    <source>
        <strain evidence="6">CLIB 1423</strain>
    </source>
</reference>
<organism evidence="6 7">
    <name type="scientific">[Candida] railenensis</name>
    <dbReference type="NCBI Taxonomy" id="45579"/>
    <lineage>
        <taxon>Eukaryota</taxon>
        <taxon>Fungi</taxon>
        <taxon>Dikarya</taxon>
        <taxon>Ascomycota</taxon>
        <taxon>Saccharomycotina</taxon>
        <taxon>Pichiomycetes</taxon>
        <taxon>Debaryomycetaceae</taxon>
        <taxon>Kurtzmaniella</taxon>
    </lineage>
</organism>
<dbReference type="AlphaFoldDB" id="A0A9P0QKT1"/>
<keyword evidence="3 5" id="KW-1133">Transmembrane helix</keyword>
<dbReference type="InterPro" id="IPR002293">
    <property type="entry name" value="AA/rel_permease1"/>
</dbReference>
<evidence type="ECO:0000256" key="4">
    <source>
        <dbReference type="ARBA" id="ARBA00023136"/>
    </source>
</evidence>
<dbReference type="PANTHER" id="PTHR11785:SF382">
    <property type="entry name" value="LOW-AFFINITY METHIONINE PERMEASE"/>
    <property type="match status" value="1"/>
</dbReference>
<gene>
    <name evidence="6" type="ORF">CLIB1423_01S11166</name>
</gene>
<keyword evidence="4 5" id="KW-0472">Membrane</keyword>
<keyword evidence="2 5" id="KW-0812">Transmembrane</keyword>
<dbReference type="GO" id="GO:0016020">
    <property type="term" value="C:membrane"/>
    <property type="evidence" value="ECO:0007669"/>
    <property type="project" value="UniProtKB-SubCell"/>
</dbReference>
<protein>
    <submittedName>
        <fullName evidence="6">High-affinity methionine permease</fullName>
    </submittedName>
</protein>
<evidence type="ECO:0000256" key="3">
    <source>
        <dbReference type="ARBA" id="ARBA00022989"/>
    </source>
</evidence>
<proteinExistence type="predicted"/>
<feature type="transmembrane region" description="Helical" evidence="5">
    <location>
        <begin position="260"/>
        <end position="285"/>
    </location>
</feature>
<dbReference type="InterPro" id="IPR050598">
    <property type="entry name" value="AminoAcid_Transporter"/>
</dbReference>
<evidence type="ECO:0000256" key="5">
    <source>
        <dbReference type="SAM" id="Phobius"/>
    </source>
</evidence>
<evidence type="ECO:0000256" key="2">
    <source>
        <dbReference type="ARBA" id="ARBA00022692"/>
    </source>
</evidence>
<comment type="caution">
    <text evidence="6">The sequence shown here is derived from an EMBL/GenBank/DDBJ whole genome shotgun (WGS) entry which is preliminary data.</text>
</comment>
<dbReference type="Proteomes" id="UP000837801">
    <property type="component" value="Unassembled WGS sequence"/>
</dbReference>
<dbReference type="PIRSF" id="PIRSF006060">
    <property type="entry name" value="AA_transporter"/>
    <property type="match status" value="1"/>
</dbReference>
<keyword evidence="7" id="KW-1185">Reference proteome</keyword>
<feature type="transmembrane region" description="Helical" evidence="5">
    <location>
        <begin position="388"/>
        <end position="407"/>
    </location>
</feature>
<feature type="transmembrane region" description="Helical" evidence="5">
    <location>
        <begin position="477"/>
        <end position="497"/>
    </location>
</feature>
<feature type="transmembrane region" description="Helical" evidence="5">
    <location>
        <begin position="30"/>
        <end position="55"/>
    </location>
</feature>
<feature type="transmembrane region" description="Helical" evidence="5">
    <location>
        <begin position="182"/>
        <end position="206"/>
    </location>
</feature>
<evidence type="ECO:0000313" key="7">
    <source>
        <dbReference type="Proteomes" id="UP000837801"/>
    </source>
</evidence>
<evidence type="ECO:0000256" key="1">
    <source>
        <dbReference type="ARBA" id="ARBA00004141"/>
    </source>
</evidence>
<feature type="transmembrane region" description="Helical" evidence="5">
    <location>
        <begin position="509"/>
        <end position="531"/>
    </location>
</feature>
<accession>A0A9P0QKT1</accession>
<sequence>MSPTLIPSISTESDVYSHLSAKERRKYHKLSSLSCMSLIVNKMIGTGIFSTPSIIFQYCQGSVPIYLTLWLVGGIIIMSGLLIFLEFSLNLPFKNGGEKNYLLRSFPNPNGLIGCIYSFQMVLLGFSSGNSFAFGKYILFAFGYNSKSDTDWNVKIVGVLCISACIWLHIKYPNQGTQLFNFLGVFKILILVLIIFIGGLAFAGVIDVEDGTPVAPTLVASEIHQSPYSISIALLEIIYSFKGWENANYVLSEVSDPYKVLTVVAPLAVVVTVLLYFFVILSYLIVIPKEEMMNSGVLVAGIFFTKIFGENWASRVLPILIALSNLGNVLVVSFAHGHVNQELAKSNYLPFSDYFTNLNHSLILHWFITVLVLVAPPSSAIYEFVVNLYIYPGTWINILLTLGLIYLKCNSDKERWGVDQQQIQSNLQYQSIEDEENIEEDGPSSYYPDDADTSFTDFDSLLSQPLSSSKRQFSTPGLFIGIFLLANIFLAVLPFIPPPSGSSAAKSPIPYWVFPTVGTGVLVAGGVWFYARDWYNSFAYRKYGTGSPEVKYEEHL</sequence>
<name>A0A9P0QKT1_9ASCO</name>
<dbReference type="GO" id="GO:0015179">
    <property type="term" value="F:L-amino acid transmembrane transporter activity"/>
    <property type="evidence" value="ECO:0007669"/>
    <property type="project" value="TreeGrafter"/>
</dbReference>
<dbReference type="OrthoDB" id="5982228at2759"/>
<feature type="transmembrane region" description="Helical" evidence="5">
    <location>
        <begin position="152"/>
        <end position="170"/>
    </location>
</feature>
<dbReference type="PANTHER" id="PTHR11785">
    <property type="entry name" value="AMINO ACID TRANSPORTER"/>
    <property type="match status" value="1"/>
</dbReference>
<evidence type="ECO:0000313" key="6">
    <source>
        <dbReference type="EMBL" id="CAH2350485.1"/>
    </source>
</evidence>